<evidence type="ECO:0000313" key="2">
    <source>
        <dbReference type="EMBL" id="KFF17978.1"/>
    </source>
</evidence>
<dbReference type="Proteomes" id="UP000198424">
    <property type="component" value="Unassembled WGS sequence"/>
</dbReference>
<organism evidence="2 4">
    <name type="scientific">Flavobacterium hydatis</name>
    <name type="common">Cytophaga aquatilis</name>
    <dbReference type="NCBI Taxonomy" id="991"/>
    <lineage>
        <taxon>Bacteria</taxon>
        <taxon>Pseudomonadati</taxon>
        <taxon>Bacteroidota</taxon>
        <taxon>Flavobacteriia</taxon>
        <taxon>Flavobacteriales</taxon>
        <taxon>Flavobacteriaceae</taxon>
        <taxon>Flavobacterium</taxon>
    </lineage>
</organism>
<keyword evidence="1" id="KW-1133">Transmembrane helix</keyword>
<dbReference type="EMBL" id="MUGY01000027">
    <property type="protein sequence ID" value="OXA90856.1"/>
    <property type="molecule type" value="Genomic_DNA"/>
</dbReference>
<dbReference type="RefSeq" id="WP_035620148.1">
    <property type="nucleotide sequence ID" value="NZ_JBEWQG010000010.1"/>
</dbReference>
<dbReference type="OrthoDB" id="9970219at2"/>
<keyword evidence="1" id="KW-0472">Membrane</keyword>
<evidence type="ECO:0000256" key="1">
    <source>
        <dbReference type="SAM" id="Phobius"/>
    </source>
</evidence>
<keyword evidence="5" id="KW-1185">Reference proteome</keyword>
<dbReference type="EMBL" id="JPRM01000007">
    <property type="protein sequence ID" value="KFF17978.1"/>
    <property type="molecule type" value="Genomic_DNA"/>
</dbReference>
<feature type="transmembrane region" description="Helical" evidence="1">
    <location>
        <begin position="7"/>
        <end position="25"/>
    </location>
</feature>
<gene>
    <name evidence="3" type="ORF">B0A62_18745</name>
    <name evidence="2" type="ORF">IW20_06820</name>
</gene>
<sequence>MSKTRKILLVTSFIMLIAHIVRYFLYNEDIIQASFGIITMIFIIMSVIMNKKTEKRKAS</sequence>
<evidence type="ECO:0000313" key="5">
    <source>
        <dbReference type="Proteomes" id="UP000198424"/>
    </source>
</evidence>
<reference evidence="2 4" key="1">
    <citation type="submission" date="2014-07" db="EMBL/GenBank/DDBJ databases">
        <title>Genome of Flavobacterium hydatis DSM 2063.</title>
        <authorList>
            <person name="Pipes S.E."/>
            <person name="Stropko S.J."/>
            <person name="Newman J.D."/>
        </authorList>
    </citation>
    <scope>NUCLEOTIDE SEQUENCE [LARGE SCALE GENOMIC DNA]</scope>
    <source>
        <strain evidence="2 4">DSM 2063</strain>
    </source>
</reference>
<accession>A0A086AMR4</accession>
<name>A0A086AMR4_FLAHY</name>
<comment type="caution">
    <text evidence="2">The sequence shown here is derived from an EMBL/GenBank/DDBJ whole genome shotgun (WGS) entry which is preliminary data.</text>
</comment>
<dbReference type="Proteomes" id="UP000028712">
    <property type="component" value="Unassembled WGS sequence"/>
</dbReference>
<evidence type="ECO:0000313" key="4">
    <source>
        <dbReference type="Proteomes" id="UP000028712"/>
    </source>
</evidence>
<protein>
    <submittedName>
        <fullName evidence="2">Uncharacterized protein</fullName>
    </submittedName>
</protein>
<proteinExistence type="predicted"/>
<evidence type="ECO:0000313" key="3">
    <source>
        <dbReference type="EMBL" id="OXA90856.1"/>
    </source>
</evidence>
<dbReference type="AlphaFoldDB" id="A0A086AMR4"/>
<feature type="transmembrane region" description="Helical" evidence="1">
    <location>
        <begin position="31"/>
        <end position="49"/>
    </location>
</feature>
<keyword evidence="1" id="KW-0812">Transmembrane</keyword>
<reference evidence="3 5" key="2">
    <citation type="submission" date="2016-11" db="EMBL/GenBank/DDBJ databases">
        <title>Whole genomes of Flavobacteriaceae.</title>
        <authorList>
            <person name="Stine C."/>
            <person name="Li C."/>
            <person name="Tadesse D."/>
        </authorList>
    </citation>
    <scope>NUCLEOTIDE SEQUENCE [LARGE SCALE GENOMIC DNA]</scope>
    <source>
        <strain evidence="3 5">ATCC 29551</strain>
    </source>
</reference>